<dbReference type="InterPro" id="IPR032710">
    <property type="entry name" value="NTF2-like_dom_sf"/>
</dbReference>
<name>A0ABU0JFR6_9HYPH</name>
<dbReference type="Pfam" id="PF12680">
    <property type="entry name" value="SnoaL_2"/>
    <property type="match status" value="1"/>
</dbReference>
<dbReference type="SUPFAM" id="SSF54427">
    <property type="entry name" value="NTF2-like"/>
    <property type="match status" value="1"/>
</dbReference>
<reference evidence="2 3" key="1">
    <citation type="submission" date="2023-07" db="EMBL/GenBank/DDBJ databases">
        <title>Genomic Encyclopedia of Type Strains, Phase IV (KMG-IV): sequencing the most valuable type-strain genomes for metagenomic binning, comparative biology and taxonomic classification.</title>
        <authorList>
            <person name="Goeker M."/>
        </authorList>
    </citation>
    <scope>NUCLEOTIDE SEQUENCE [LARGE SCALE GENOMIC DNA]</scope>
    <source>
        <strain evidence="2 3">DSM 19619</strain>
    </source>
</reference>
<comment type="caution">
    <text evidence="2">The sequence shown here is derived from an EMBL/GenBank/DDBJ whole genome shotgun (WGS) entry which is preliminary data.</text>
</comment>
<dbReference type="InterPro" id="IPR037401">
    <property type="entry name" value="SnoaL-like"/>
</dbReference>
<dbReference type="Gene3D" id="3.10.450.50">
    <property type="match status" value="1"/>
</dbReference>
<proteinExistence type="predicted"/>
<dbReference type="Proteomes" id="UP001242480">
    <property type="component" value="Unassembled WGS sequence"/>
</dbReference>
<keyword evidence="3" id="KW-1185">Reference proteome</keyword>
<evidence type="ECO:0000259" key="1">
    <source>
        <dbReference type="Pfam" id="PF12680"/>
    </source>
</evidence>
<gene>
    <name evidence="2" type="ORF">QO011_005123</name>
</gene>
<organism evidence="2 3">
    <name type="scientific">Labrys wisconsinensis</name>
    <dbReference type="NCBI Taxonomy" id="425677"/>
    <lineage>
        <taxon>Bacteria</taxon>
        <taxon>Pseudomonadati</taxon>
        <taxon>Pseudomonadota</taxon>
        <taxon>Alphaproteobacteria</taxon>
        <taxon>Hyphomicrobiales</taxon>
        <taxon>Xanthobacteraceae</taxon>
        <taxon>Labrys</taxon>
    </lineage>
</organism>
<sequence length="155" mass="17136">MSVKTTEHDRNEQLIRRLYHLAEADSKDTQQFVSLFADGGYFYDVAAGKKYYGSDIGVTVDVYAAAFPDMHRQLDSFYFHDNVVIVELSLNGTHKGDLVMPAGTIPATGKQMHAPCCDVFHIENGKVTSFHCYVAVPILLGQLGVLMNLGAALRH</sequence>
<feature type="domain" description="SnoaL-like" evidence="1">
    <location>
        <begin position="16"/>
        <end position="129"/>
    </location>
</feature>
<protein>
    <submittedName>
        <fullName evidence="2">Ketosteroid isomerase-like protein</fullName>
    </submittedName>
</protein>
<dbReference type="EMBL" id="JAUSVX010000011">
    <property type="protein sequence ID" value="MDQ0472094.1"/>
    <property type="molecule type" value="Genomic_DNA"/>
</dbReference>
<evidence type="ECO:0000313" key="2">
    <source>
        <dbReference type="EMBL" id="MDQ0472094.1"/>
    </source>
</evidence>
<accession>A0ABU0JFR6</accession>
<dbReference type="RefSeq" id="WP_307278346.1">
    <property type="nucleotide sequence ID" value="NZ_JAUSVX010000011.1"/>
</dbReference>
<evidence type="ECO:0000313" key="3">
    <source>
        <dbReference type="Proteomes" id="UP001242480"/>
    </source>
</evidence>